<evidence type="ECO:0008006" key="4">
    <source>
        <dbReference type="Google" id="ProtNLM"/>
    </source>
</evidence>
<evidence type="ECO:0000313" key="2">
    <source>
        <dbReference type="EMBL" id="CAD7658272.1"/>
    </source>
</evidence>
<dbReference type="InterPro" id="IPR029063">
    <property type="entry name" value="SAM-dependent_MTases_sf"/>
</dbReference>
<dbReference type="Gene3D" id="3.30.70.330">
    <property type="match status" value="1"/>
</dbReference>
<reference evidence="2" key="1">
    <citation type="submission" date="2020-11" db="EMBL/GenBank/DDBJ databases">
        <authorList>
            <person name="Tran Van P."/>
        </authorList>
    </citation>
    <scope>NUCLEOTIDE SEQUENCE</scope>
</reference>
<feature type="region of interest" description="Disordered" evidence="1">
    <location>
        <begin position="1"/>
        <end position="27"/>
    </location>
</feature>
<sequence length="349" mass="39905">MIGMNSEMSGESTTPSTPVKTESTEVSAEDVFSYTRRDEFTSETLKIEIRNLPKHVGYDTLKKLLKRLDLKPLKTKLIGRPGAPTHSFVTFRCDEDREEAINKLHKYLWKNRELVVKKANPIADPLVEKRNERRREDNADAKRLKRLEDSEVSEEQLADTLNDKIASLWRMSYSQQLTEKYHLLKTCLLSLNKELTKIVTQSGEESTSLGVWLTRVTHEYDNKCCPLEDIRVSTLINGYRNKCEFTVGIDKTVGFRLGLYREGTVRVISPPINCPIISDHMRSAMNAVQTYITTKSRLNGFDPETHSGHWIQATVRTASTGSMIILVLNPQQLTAEEITQEKADILHFF</sequence>
<dbReference type="SUPFAM" id="SSF53335">
    <property type="entry name" value="S-adenosyl-L-methionine-dependent methyltransferases"/>
    <property type="match status" value="1"/>
</dbReference>
<dbReference type="AlphaFoldDB" id="A0A7R9QUJ1"/>
<dbReference type="PANTHER" id="PTHR45904">
    <property type="entry name" value="TRNA (URACIL-5-)-METHYLTRANSFERASE"/>
    <property type="match status" value="1"/>
</dbReference>
<dbReference type="SUPFAM" id="SSF54928">
    <property type="entry name" value="RNA-binding domain, RBD"/>
    <property type="match status" value="1"/>
</dbReference>
<accession>A0A7R9QUJ1</accession>
<gene>
    <name evidence="2" type="ORF">ONB1V03_LOCUS14895</name>
</gene>
<proteinExistence type="predicted"/>
<name>A0A7R9QUJ1_9ACAR</name>
<protein>
    <recommendedName>
        <fullName evidence="4">RRM domain-containing protein</fullName>
    </recommendedName>
</protein>
<dbReference type="InterPro" id="IPR012677">
    <property type="entry name" value="Nucleotide-bd_a/b_plait_sf"/>
</dbReference>
<feature type="non-terminal residue" evidence="2">
    <location>
        <position position="349"/>
    </location>
</feature>
<evidence type="ECO:0000256" key="1">
    <source>
        <dbReference type="SAM" id="MobiDB-lite"/>
    </source>
</evidence>
<dbReference type="EMBL" id="CAJPVJ010014623">
    <property type="protein sequence ID" value="CAG2175458.1"/>
    <property type="molecule type" value="Genomic_DNA"/>
</dbReference>
<dbReference type="PANTHER" id="PTHR45904:SF2">
    <property type="entry name" value="TRNA (URACIL-5-)-METHYLTRANSFERASE HOMOLOG A"/>
    <property type="match status" value="1"/>
</dbReference>
<dbReference type="GO" id="GO:0003723">
    <property type="term" value="F:RNA binding"/>
    <property type="evidence" value="ECO:0007669"/>
    <property type="project" value="TreeGrafter"/>
</dbReference>
<dbReference type="OrthoDB" id="10250660at2759"/>
<dbReference type="InterPro" id="IPR035979">
    <property type="entry name" value="RBD_domain_sf"/>
</dbReference>
<dbReference type="Proteomes" id="UP000728032">
    <property type="component" value="Unassembled WGS sequence"/>
</dbReference>
<dbReference type="InterPro" id="IPR045850">
    <property type="entry name" value="TRM2_met"/>
</dbReference>
<keyword evidence="3" id="KW-1185">Reference proteome</keyword>
<dbReference type="EMBL" id="OC929448">
    <property type="protein sequence ID" value="CAD7658272.1"/>
    <property type="molecule type" value="Genomic_DNA"/>
</dbReference>
<dbReference type="Gene3D" id="2.40.50.1070">
    <property type="match status" value="1"/>
</dbReference>
<feature type="compositionally biased region" description="Polar residues" evidence="1">
    <location>
        <begin position="1"/>
        <end position="26"/>
    </location>
</feature>
<evidence type="ECO:0000313" key="3">
    <source>
        <dbReference type="Proteomes" id="UP000728032"/>
    </source>
</evidence>
<organism evidence="2">
    <name type="scientific">Oppiella nova</name>
    <dbReference type="NCBI Taxonomy" id="334625"/>
    <lineage>
        <taxon>Eukaryota</taxon>
        <taxon>Metazoa</taxon>
        <taxon>Ecdysozoa</taxon>
        <taxon>Arthropoda</taxon>
        <taxon>Chelicerata</taxon>
        <taxon>Arachnida</taxon>
        <taxon>Acari</taxon>
        <taxon>Acariformes</taxon>
        <taxon>Sarcoptiformes</taxon>
        <taxon>Oribatida</taxon>
        <taxon>Brachypylina</taxon>
        <taxon>Oppioidea</taxon>
        <taxon>Oppiidae</taxon>
        <taxon>Oppiella</taxon>
    </lineage>
</organism>